<gene>
    <name evidence="1" type="ORF">EIM92_11960</name>
</gene>
<dbReference type="Proteomes" id="UP000273145">
    <property type="component" value="Chromosome"/>
</dbReference>
<sequence length="465" mass="54890">MTNEPMIRSVIEQELERGGYSLSSFASRSGINRGTLSAILNGNPPKPIAISQLDLITEALEYPKGYYYPLYVDECVDSDQPNRRRLKAFLLRCAEVGQIECIQEVLNRIVENLNYIPMIFDIGEELYEKGLREESRLFYNVVIESEKYQHSERLAISHYRIFRLSLGDDTEANLIAATRFELYRTRLPEDFQLDGLLHLINVYLTLQKYEQAEIYTDELRRLAKSVYKNYERAYYQSKDFQFRVERHLIVYYGQGYLLKGVALQFQRRFEEVPKYIAGYADLSWFVGLDELGKQMVEKYKLFAKLNIYNLKVLSGDQSVITEYIELVKDHPYEILPSLRAIVESANMYGYFVDDLLEEFDVGTKLYDQFGNYYNTEVSRNRYLRLNYHLSVYYFRKEDHLEGIKKTLYTLKYAISLSSKDYFMKIVPLFERYRSYATDEQLKEYETLLKGVLKDAEMDYGINSRC</sequence>
<proteinExistence type="predicted"/>
<dbReference type="EMBL" id="CP034248">
    <property type="protein sequence ID" value="AZK46776.1"/>
    <property type="molecule type" value="Genomic_DNA"/>
</dbReference>
<dbReference type="OrthoDB" id="2470416at2"/>
<dbReference type="AlphaFoldDB" id="A0A3Q8SBG0"/>
<name>A0A3Q8SBG0_9BACL</name>
<reference evidence="1 2" key="1">
    <citation type="submission" date="2018-11" db="EMBL/GenBank/DDBJ databases">
        <title>Genome sequencing of Paenibacillus lentus DSM25539(T).</title>
        <authorList>
            <person name="Kook J.-K."/>
            <person name="Park S.-N."/>
            <person name="Lim Y.K."/>
        </authorList>
    </citation>
    <scope>NUCLEOTIDE SEQUENCE [LARGE SCALE GENOMIC DNA]</scope>
    <source>
        <strain evidence="1 2">DSM 25539</strain>
    </source>
</reference>
<keyword evidence="2" id="KW-1185">Reference proteome</keyword>
<evidence type="ECO:0000313" key="1">
    <source>
        <dbReference type="EMBL" id="AZK46776.1"/>
    </source>
</evidence>
<accession>A0A3Q8SBG0</accession>
<dbReference type="KEGG" id="plen:EIM92_11960"/>
<organism evidence="1 2">
    <name type="scientific">Paenibacillus lentus</name>
    <dbReference type="NCBI Taxonomy" id="1338368"/>
    <lineage>
        <taxon>Bacteria</taxon>
        <taxon>Bacillati</taxon>
        <taxon>Bacillota</taxon>
        <taxon>Bacilli</taxon>
        <taxon>Bacillales</taxon>
        <taxon>Paenibacillaceae</taxon>
        <taxon>Paenibacillus</taxon>
    </lineage>
</organism>
<dbReference type="RefSeq" id="WP_125082822.1">
    <property type="nucleotide sequence ID" value="NZ_CP034248.1"/>
</dbReference>
<protein>
    <submittedName>
        <fullName evidence="1">XRE family transcriptional regulator</fullName>
    </submittedName>
</protein>
<evidence type="ECO:0000313" key="2">
    <source>
        <dbReference type="Proteomes" id="UP000273145"/>
    </source>
</evidence>